<dbReference type="InterPro" id="IPR001647">
    <property type="entry name" value="HTH_TetR"/>
</dbReference>
<evidence type="ECO:0000259" key="5">
    <source>
        <dbReference type="PROSITE" id="PS50977"/>
    </source>
</evidence>
<dbReference type="PANTHER" id="PTHR30055:SF148">
    <property type="entry name" value="TETR-FAMILY TRANSCRIPTIONAL REGULATOR"/>
    <property type="match status" value="1"/>
</dbReference>
<evidence type="ECO:0000313" key="7">
    <source>
        <dbReference type="Proteomes" id="UP000694257"/>
    </source>
</evidence>
<feature type="domain" description="HTH tetR-type" evidence="5">
    <location>
        <begin position="14"/>
        <end position="74"/>
    </location>
</feature>
<keyword evidence="2 4" id="KW-0238">DNA-binding</keyword>
<evidence type="ECO:0000256" key="3">
    <source>
        <dbReference type="ARBA" id="ARBA00023163"/>
    </source>
</evidence>
<sequence length="210" mass="21944">MSTVKQAGGRPRESRVDHALAEAVRALLSEHGYASLTVDAVAARAGVSKAAIYRRYATKEEMTFAVLVHDLREEPPADTGSLRGDLTALAARIGDQIGRSAADVMTGLLADVRADAALGARFAATYLAVERSVIATLLDRAVTRGELPERPDSPVVHALLLGPLFTWPIVLGEDPDRIPKLAPVVARIVADALIAGALPPAAQDGLSGGS</sequence>
<evidence type="ECO:0000256" key="1">
    <source>
        <dbReference type="ARBA" id="ARBA00023015"/>
    </source>
</evidence>
<protein>
    <submittedName>
        <fullName evidence="6">TetR/AcrR family transcriptional regulator</fullName>
    </submittedName>
</protein>
<dbReference type="PANTHER" id="PTHR30055">
    <property type="entry name" value="HTH-TYPE TRANSCRIPTIONAL REGULATOR RUTR"/>
    <property type="match status" value="1"/>
</dbReference>
<dbReference type="EMBL" id="CP078145">
    <property type="protein sequence ID" value="QXN89134.1"/>
    <property type="molecule type" value="Genomic_DNA"/>
</dbReference>
<dbReference type="PROSITE" id="PS50977">
    <property type="entry name" value="HTH_TETR_2"/>
    <property type="match status" value="1"/>
</dbReference>
<accession>A0ABX8RJP5</accession>
<keyword evidence="3" id="KW-0804">Transcription</keyword>
<evidence type="ECO:0000256" key="4">
    <source>
        <dbReference type="PROSITE-ProRule" id="PRU00335"/>
    </source>
</evidence>
<gene>
    <name evidence="6" type="ORF">KV110_26755</name>
</gene>
<proteinExistence type="predicted"/>
<dbReference type="Pfam" id="PF16859">
    <property type="entry name" value="TetR_C_11"/>
    <property type="match status" value="1"/>
</dbReference>
<feature type="DNA-binding region" description="H-T-H motif" evidence="4">
    <location>
        <begin position="37"/>
        <end position="56"/>
    </location>
</feature>
<name>A0ABX8RJP5_NOCIO</name>
<dbReference type="Pfam" id="PF00440">
    <property type="entry name" value="TetR_N"/>
    <property type="match status" value="1"/>
</dbReference>
<evidence type="ECO:0000256" key="2">
    <source>
        <dbReference type="ARBA" id="ARBA00023125"/>
    </source>
</evidence>
<dbReference type="InterPro" id="IPR050109">
    <property type="entry name" value="HTH-type_TetR-like_transc_reg"/>
</dbReference>
<dbReference type="Proteomes" id="UP000694257">
    <property type="component" value="Chromosome"/>
</dbReference>
<keyword evidence="7" id="KW-1185">Reference proteome</keyword>
<dbReference type="InterPro" id="IPR011075">
    <property type="entry name" value="TetR_C"/>
</dbReference>
<keyword evidence="1" id="KW-0805">Transcription regulation</keyword>
<organism evidence="6 7">
    <name type="scientific">Nocardia iowensis</name>
    <dbReference type="NCBI Taxonomy" id="204891"/>
    <lineage>
        <taxon>Bacteria</taxon>
        <taxon>Bacillati</taxon>
        <taxon>Actinomycetota</taxon>
        <taxon>Actinomycetes</taxon>
        <taxon>Mycobacteriales</taxon>
        <taxon>Nocardiaceae</taxon>
        <taxon>Nocardia</taxon>
    </lineage>
</organism>
<reference evidence="6 7" key="1">
    <citation type="submission" date="2021-07" db="EMBL/GenBank/DDBJ databases">
        <title>Whole Genome Sequence of Nocardia Iowensis.</title>
        <authorList>
            <person name="Lamm A."/>
            <person name="Collins-Fairclough A.M."/>
            <person name="Bunk B."/>
            <person name="Sproer C."/>
        </authorList>
    </citation>
    <scope>NUCLEOTIDE SEQUENCE [LARGE SCALE GENOMIC DNA]</scope>
    <source>
        <strain evidence="6 7">NRRL 5646</strain>
    </source>
</reference>
<evidence type="ECO:0000313" key="6">
    <source>
        <dbReference type="EMBL" id="QXN89134.1"/>
    </source>
</evidence>
<dbReference type="RefSeq" id="WP_218470013.1">
    <property type="nucleotide sequence ID" value="NZ_BAABJN010000003.1"/>
</dbReference>